<reference evidence="5 6" key="1">
    <citation type="submission" date="2018-09" db="EMBL/GenBank/DDBJ databases">
        <title>Genomic investigation of the strawberry pathogen Phytophthora fragariae indicates pathogenicity is determined by transcriptional variation in three key races.</title>
        <authorList>
            <person name="Adams T.M."/>
            <person name="Armitage A.D."/>
            <person name="Sobczyk M.K."/>
            <person name="Bates H.J."/>
            <person name="Dunwell J.M."/>
            <person name="Nellist C.F."/>
            <person name="Harrison R.J."/>
        </authorList>
    </citation>
    <scope>NUCLEOTIDE SEQUENCE [LARGE SCALE GENOMIC DNA]</scope>
    <source>
        <strain evidence="4 5">SCRP249</strain>
        <strain evidence="3 6">SCRP324</strain>
    </source>
</reference>
<organism evidence="4 5">
    <name type="scientific">Phytophthora rubi</name>
    <dbReference type="NCBI Taxonomy" id="129364"/>
    <lineage>
        <taxon>Eukaryota</taxon>
        <taxon>Sar</taxon>
        <taxon>Stramenopiles</taxon>
        <taxon>Oomycota</taxon>
        <taxon>Peronosporomycetes</taxon>
        <taxon>Peronosporales</taxon>
        <taxon>Peronosporaceae</taxon>
        <taxon>Phytophthora</taxon>
    </lineage>
</organism>
<proteinExistence type="predicted"/>
<evidence type="ECO:0000313" key="3">
    <source>
        <dbReference type="EMBL" id="KAE9031809.1"/>
    </source>
</evidence>
<feature type="region of interest" description="Disordered" evidence="1">
    <location>
        <begin position="24"/>
        <end position="67"/>
    </location>
</feature>
<comment type="caution">
    <text evidence="4">The sequence shown here is derived from an EMBL/GenBank/DDBJ whole genome shotgun (WGS) entry which is preliminary data.</text>
</comment>
<dbReference type="EMBL" id="QXFU01000510">
    <property type="protein sequence ID" value="KAE9031809.1"/>
    <property type="molecule type" value="Genomic_DNA"/>
</dbReference>
<feature type="compositionally biased region" description="Low complexity" evidence="1">
    <location>
        <begin position="50"/>
        <end position="67"/>
    </location>
</feature>
<evidence type="ECO:0000256" key="1">
    <source>
        <dbReference type="SAM" id="MobiDB-lite"/>
    </source>
</evidence>
<feature type="chain" id="PRO_5036380200" evidence="2">
    <location>
        <begin position="23"/>
        <end position="67"/>
    </location>
</feature>
<feature type="signal peptide" evidence="2">
    <location>
        <begin position="1"/>
        <end position="22"/>
    </location>
</feature>
<evidence type="ECO:0000256" key="2">
    <source>
        <dbReference type="SAM" id="SignalP"/>
    </source>
</evidence>
<accession>A0A6A3N1Q8</accession>
<protein>
    <submittedName>
        <fullName evidence="4">Uncharacterized protein</fullName>
    </submittedName>
</protein>
<evidence type="ECO:0000313" key="5">
    <source>
        <dbReference type="Proteomes" id="UP000429607"/>
    </source>
</evidence>
<evidence type="ECO:0000313" key="6">
    <source>
        <dbReference type="Proteomes" id="UP000435112"/>
    </source>
</evidence>
<sequence length="67" mass="7206">MQFARGLTSPTILLSVWTLVEMGGEEGPQRGPNCPQAQTQCPQGCDTAMSQSGRSKSRRSNSGCRSF</sequence>
<gene>
    <name evidence="4" type="ORF">PR001_g9278</name>
    <name evidence="3" type="ORF">PR002_g9505</name>
</gene>
<keyword evidence="2" id="KW-0732">Signal</keyword>
<evidence type="ECO:0000313" key="4">
    <source>
        <dbReference type="EMBL" id="KAE9035490.1"/>
    </source>
</evidence>
<dbReference type="AlphaFoldDB" id="A0A6A3N1Q8"/>
<dbReference type="EMBL" id="QXFV01000509">
    <property type="protein sequence ID" value="KAE9035490.1"/>
    <property type="molecule type" value="Genomic_DNA"/>
</dbReference>
<name>A0A6A3N1Q8_9STRA</name>
<dbReference type="Proteomes" id="UP000435112">
    <property type="component" value="Unassembled WGS sequence"/>
</dbReference>
<dbReference type="Proteomes" id="UP000429607">
    <property type="component" value="Unassembled WGS sequence"/>
</dbReference>